<proteinExistence type="predicted"/>
<dbReference type="InterPro" id="IPR026341">
    <property type="entry name" value="T9SS_type_B"/>
</dbReference>
<sequence length="955" mass="99187">MNSNSTPNPFRAFLIGLCILLQPGIAHTQDFTIIAENQNLYSVDIGACEVNFLASISPPSVSFADITYTPDGQLWGISTDGRLFRVNPNTGTTILMTIIPQGGFSFYTSLVADQNGLIYTVGSNGNVYTYNPATDTATFLGQSEYGSAGDLTFVNGQLVMAGTSNQMIEIDLDNPENSSPILNFNVGGSIFGVVTFVEDCENTVTYASNDSGQGTIFAIDFDNGQLTPVCNAGVVIYGAASELEFLAAAPLELEAVQTLPADCADPVGSITVEVSGGNGGLMYSLDGQAFQSSNVFSGLLPGIYTILVEDSFGCTLEVEAEVETEGEAPVIQEILPEGTACGADNGSLTIVAEGGLMPYTFSINGEDFQDEPTFENLPAGTYLATILDAQGCADAVEVEIDSSTAPLVSGLDVDPCEASGVNLTVMALNGTPPYTYSIDGVAFQSDAFFPNIPSGLLTVTVVDAAGCEATETVDVPEATPLPALSASTTPVSCTNDGGTVSIGPGPFSGLSFSLDGDPFGETPSFSALPAGAYTVTVRNEVGCTENFEVEVEDLEDGPQLQEVLVQNTTCGEDNGSLEWALTSGTPPFTYQLDAGTLQDNGFFEGLPAGTYVLNVEDAQGCTLEAAAAIGESAPLSISISTASCGEGSSTLTVSASGGSGTGLEFRVDQEPWQPAPVFEGLSPGTFTVEARDDDGCTAVREVTITEVPALSIALDFVRGCGPGESALQVSGSGGNGGLQFQLNSGLPQGSGLFTSLSAGRYQLTVADSAGCISEILPVEVPGAEPLRLSVQDIQPALCAAPNARLTLAGSGGTPPYLYTVNGQEQNEPVFDNLSAGTMPLLLTDAEGCTRMDSVTVATDCPIYAPSAFSPNGDGRNDRFELFSGLPFFVAQYQIFDRWGGLLYEASGFGSEDRAAYWDGTAAGEPLNTGLYTYYIEVLDSEGEAVTLKGGIMLVR</sequence>
<dbReference type="Pfam" id="PF13573">
    <property type="entry name" value="SprB"/>
    <property type="match status" value="2"/>
</dbReference>
<accession>A0A098SBS3</accession>
<dbReference type="InterPro" id="IPR023294">
    <property type="entry name" value="Tachylectin2"/>
</dbReference>
<dbReference type="RefSeq" id="WP_044216151.1">
    <property type="nucleotide sequence ID" value="NZ_JBKAGJ010000005.1"/>
</dbReference>
<dbReference type="Pfam" id="PF14517">
    <property type="entry name" value="Tachylectin"/>
    <property type="match status" value="1"/>
</dbReference>
<dbReference type="SUPFAM" id="SSF69322">
    <property type="entry name" value="Tricorn protease domain 2"/>
    <property type="match status" value="1"/>
</dbReference>
<feature type="chain" id="PRO_5001940094" description="Tachylectin 2 domain-containing protein" evidence="1">
    <location>
        <begin position="29"/>
        <end position="955"/>
    </location>
</feature>
<evidence type="ECO:0000256" key="1">
    <source>
        <dbReference type="SAM" id="SignalP"/>
    </source>
</evidence>
<dbReference type="Gene3D" id="2.115.10.10">
    <property type="entry name" value="Tachylectin 2"/>
    <property type="match status" value="1"/>
</dbReference>
<comment type="caution">
    <text evidence="3">The sequence shown here is derived from an EMBL/GenBank/DDBJ whole genome shotgun (WGS) entry which is preliminary data.</text>
</comment>
<dbReference type="NCBIfam" id="TIGR04131">
    <property type="entry name" value="Bac_Flav_CTERM"/>
    <property type="match status" value="1"/>
</dbReference>
<keyword evidence="4" id="KW-1185">Reference proteome</keyword>
<gene>
    <name evidence="3" type="ORF">IX84_02190</name>
</gene>
<dbReference type="InterPro" id="IPR025667">
    <property type="entry name" value="SprB_repeat"/>
</dbReference>
<evidence type="ECO:0000313" key="3">
    <source>
        <dbReference type="EMBL" id="KGE89600.1"/>
    </source>
</evidence>
<keyword evidence="1" id="KW-0732">Signal</keyword>
<reference evidence="3 4" key="1">
    <citation type="journal article" date="2014" name="Int. J. Syst. Evol. Microbiol.">
        <title>Phaeodactylibacter xiamenensis gen. nov., sp. nov., a member of the family Saprospiraceae isolated from the marine alga Phaeodactylum tricornutum.</title>
        <authorList>
            <person name="Chen Z.Jr."/>
            <person name="Lei X."/>
            <person name="Lai Q."/>
            <person name="Li Y."/>
            <person name="Zhang B."/>
            <person name="Zhang J."/>
            <person name="Zhang H."/>
            <person name="Yang L."/>
            <person name="Zheng W."/>
            <person name="Tian Y."/>
            <person name="Yu Z."/>
            <person name="Xu H.Jr."/>
            <person name="Zheng T."/>
        </authorList>
    </citation>
    <scope>NUCLEOTIDE SEQUENCE [LARGE SCALE GENOMIC DNA]</scope>
    <source>
        <strain evidence="3 4">KD52</strain>
    </source>
</reference>
<name>A0A098SBS3_9BACT</name>
<dbReference type="STRING" id="1524460.IX84_02190"/>
<dbReference type="Pfam" id="PF13585">
    <property type="entry name" value="CHU_C"/>
    <property type="match status" value="1"/>
</dbReference>
<dbReference type="OrthoDB" id="7794186at2"/>
<dbReference type="EMBL" id="JPOS01000004">
    <property type="protein sequence ID" value="KGE89600.1"/>
    <property type="molecule type" value="Genomic_DNA"/>
</dbReference>
<feature type="signal peptide" evidence="1">
    <location>
        <begin position="1"/>
        <end position="28"/>
    </location>
</feature>
<dbReference type="AlphaFoldDB" id="A0A098SBS3"/>
<protein>
    <recommendedName>
        <fullName evidence="2">Tachylectin 2 domain-containing protein</fullName>
    </recommendedName>
</protein>
<feature type="domain" description="Tachylectin 2" evidence="2">
    <location>
        <begin position="63"/>
        <end position="145"/>
    </location>
</feature>
<evidence type="ECO:0000259" key="2">
    <source>
        <dbReference type="Pfam" id="PF14517"/>
    </source>
</evidence>
<organism evidence="3 4">
    <name type="scientific">Phaeodactylibacter xiamenensis</name>
    <dbReference type="NCBI Taxonomy" id="1524460"/>
    <lineage>
        <taxon>Bacteria</taxon>
        <taxon>Pseudomonadati</taxon>
        <taxon>Bacteroidota</taxon>
        <taxon>Saprospiria</taxon>
        <taxon>Saprospirales</taxon>
        <taxon>Haliscomenobacteraceae</taxon>
        <taxon>Phaeodactylibacter</taxon>
    </lineage>
</organism>
<evidence type="ECO:0000313" key="4">
    <source>
        <dbReference type="Proteomes" id="UP000029736"/>
    </source>
</evidence>
<dbReference type="Proteomes" id="UP000029736">
    <property type="component" value="Unassembled WGS sequence"/>
</dbReference>